<dbReference type="Proteomes" id="UP000192501">
    <property type="component" value="Unassembled WGS sequence"/>
</dbReference>
<evidence type="ECO:0000313" key="1">
    <source>
        <dbReference type="EMBL" id="ORD92851.1"/>
    </source>
</evidence>
<dbReference type="VEuPathDB" id="MicrosporidiaDB:HERIO_1751"/>
<sequence>MSETNKLIDSNNLATSIENLKTPYECEDMQLQDTTAFLTQFNDYVKALSFNEFECKIALRLALKGTAARWLKSYQESHM</sequence>
<proteinExistence type="predicted"/>
<dbReference type="EMBL" id="LTAI01002227">
    <property type="protein sequence ID" value="ORD92851.1"/>
    <property type="molecule type" value="Genomic_DNA"/>
</dbReference>
<name>A0A1X0Q5F1_9MICR</name>
<evidence type="ECO:0000313" key="2">
    <source>
        <dbReference type="Proteomes" id="UP000192501"/>
    </source>
</evidence>
<dbReference type="VEuPathDB" id="MicrosporidiaDB:A0H76_2850"/>
<accession>A0A1X0Q5F1</accession>
<organism evidence="1 2">
    <name type="scientific">Hepatospora eriocheir</name>
    <dbReference type="NCBI Taxonomy" id="1081669"/>
    <lineage>
        <taxon>Eukaryota</taxon>
        <taxon>Fungi</taxon>
        <taxon>Fungi incertae sedis</taxon>
        <taxon>Microsporidia</taxon>
        <taxon>Hepatosporidae</taxon>
        <taxon>Hepatospora</taxon>
    </lineage>
</organism>
<dbReference type="AlphaFoldDB" id="A0A1X0Q5F1"/>
<gene>
    <name evidence="1" type="ORF">A0H76_2850</name>
</gene>
<reference evidence="1 2" key="1">
    <citation type="journal article" date="2017" name="Environ. Microbiol.">
        <title>Decay of the glycolytic pathway and adaptation to intranuclear parasitism within Enterocytozoonidae microsporidia.</title>
        <authorList>
            <person name="Wiredu Boakye D."/>
            <person name="Jaroenlak P."/>
            <person name="Prachumwat A."/>
            <person name="Williams T.A."/>
            <person name="Bateman K.S."/>
            <person name="Itsathitphaisarn O."/>
            <person name="Sritunyalucksana K."/>
            <person name="Paszkiewicz K.H."/>
            <person name="Moore K.A."/>
            <person name="Stentiford G.D."/>
            <person name="Williams B.A."/>
        </authorList>
    </citation>
    <scope>NUCLEOTIDE SEQUENCE [LARGE SCALE GENOMIC DNA]</scope>
    <source>
        <strain evidence="2">canceri</strain>
    </source>
</reference>
<protein>
    <recommendedName>
        <fullName evidence="3">DUF4939 domain-containing protein</fullName>
    </recommendedName>
</protein>
<evidence type="ECO:0008006" key="3">
    <source>
        <dbReference type="Google" id="ProtNLM"/>
    </source>
</evidence>
<comment type="caution">
    <text evidence="1">The sequence shown here is derived from an EMBL/GenBank/DDBJ whole genome shotgun (WGS) entry which is preliminary data.</text>
</comment>